<dbReference type="InterPro" id="IPR027417">
    <property type="entry name" value="P-loop_NTPase"/>
</dbReference>
<comment type="caution">
    <text evidence="3">The sequence shown here is derived from an EMBL/GenBank/DDBJ whole genome shotgun (WGS) entry which is preliminary data.</text>
</comment>
<dbReference type="AlphaFoldDB" id="A0AAE0K2X7"/>
<organism evidence="3 4">
    <name type="scientific">Podospora didyma</name>
    <dbReference type="NCBI Taxonomy" id="330526"/>
    <lineage>
        <taxon>Eukaryota</taxon>
        <taxon>Fungi</taxon>
        <taxon>Dikarya</taxon>
        <taxon>Ascomycota</taxon>
        <taxon>Pezizomycotina</taxon>
        <taxon>Sordariomycetes</taxon>
        <taxon>Sordariomycetidae</taxon>
        <taxon>Sordariales</taxon>
        <taxon>Podosporaceae</taxon>
        <taxon>Podospora</taxon>
    </lineage>
</organism>
<evidence type="ECO:0000313" key="4">
    <source>
        <dbReference type="Proteomes" id="UP001285441"/>
    </source>
</evidence>
<protein>
    <recommendedName>
        <fullName evidence="2">Nephrocystin 3-like N-terminal domain-containing protein</fullName>
    </recommendedName>
</protein>
<reference evidence="3" key="1">
    <citation type="journal article" date="2023" name="Mol. Phylogenet. Evol.">
        <title>Genome-scale phylogeny and comparative genomics of the fungal order Sordariales.</title>
        <authorList>
            <person name="Hensen N."/>
            <person name="Bonometti L."/>
            <person name="Westerberg I."/>
            <person name="Brannstrom I.O."/>
            <person name="Guillou S."/>
            <person name="Cros-Aarteil S."/>
            <person name="Calhoun S."/>
            <person name="Haridas S."/>
            <person name="Kuo A."/>
            <person name="Mondo S."/>
            <person name="Pangilinan J."/>
            <person name="Riley R."/>
            <person name="LaButti K."/>
            <person name="Andreopoulos B."/>
            <person name="Lipzen A."/>
            <person name="Chen C."/>
            <person name="Yan M."/>
            <person name="Daum C."/>
            <person name="Ng V."/>
            <person name="Clum A."/>
            <person name="Steindorff A."/>
            <person name="Ohm R.A."/>
            <person name="Martin F."/>
            <person name="Silar P."/>
            <person name="Natvig D.O."/>
            <person name="Lalanne C."/>
            <person name="Gautier V."/>
            <person name="Ament-Velasquez S.L."/>
            <person name="Kruys A."/>
            <person name="Hutchinson M.I."/>
            <person name="Powell A.J."/>
            <person name="Barry K."/>
            <person name="Miller A.N."/>
            <person name="Grigoriev I.V."/>
            <person name="Debuchy R."/>
            <person name="Gladieux P."/>
            <person name="Hiltunen Thoren M."/>
            <person name="Johannesson H."/>
        </authorList>
    </citation>
    <scope>NUCLEOTIDE SEQUENCE</scope>
    <source>
        <strain evidence="3">CBS 232.78</strain>
    </source>
</reference>
<dbReference type="EMBL" id="JAULSW010000010">
    <property type="protein sequence ID" value="KAK3368635.1"/>
    <property type="molecule type" value="Genomic_DNA"/>
</dbReference>
<evidence type="ECO:0000256" key="1">
    <source>
        <dbReference type="ARBA" id="ARBA00022737"/>
    </source>
</evidence>
<dbReference type="Gene3D" id="3.40.50.300">
    <property type="entry name" value="P-loop containing nucleotide triphosphate hydrolases"/>
    <property type="match status" value="1"/>
</dbReference>
<proteinExistence type="predicted"/>
<keyword evidence="1" id="KW-0677">Repeat</keyword>
<gene>
    <name evidence="3" type="ORF">B0H63DRAFT_78756</name>
</gene>
<dbReference type="InterPro" id="IPR056884">
    <property type="entry name" value="NPHP3-like_N"/>
</dbReference>
<evidence type="ECO:0000313" key="3">
    <source>
        <dbReference type="EMBL" id="KAK3368635.1"/>
    </source>
</evidence>
<accession>A0AAE0K2X7</accession>
<keyword evidence="4" id="KW-1185">Reference proteome</keyword>
<reference evidence="3" key="2">
    <citation type="submission" date="2023-06" db="EMBL/GenBank/DDBJ databases">
        <authorList>
            <consortium name="Lawrence Berkeley National Laboratory"/>
            <person name="Haridas S."/>
            <person name="Hensen N."/>
            <person name="Bonometti L."/>
            <person name="Westerberg I."/>
            <person name="Brannstrom I.O."/>
            <person name="Guillou S."/>
            <person name="Cros-Aarteil S."/>
            <person name="Calhoun S."/>
            <person name="Kuo A."/>
            <person name="Mondo S."/>
            <person name="Pangilinan J."/>
            <person name="Riley R."/>
            <person name="LaButti K."/>
            <person name="Andreopoulos B."/>
            <person name="Lipzen A."/>
            <person name="Chen C."/>
            <person name="Yanf M."/>
            <person name="Daum C."/>
            <person name="Ng V."/>
            <person name="Clum A."/>
            <person name="Steindorff A."/>
            <person name="Ohm R."/>
            <person name="Martin F."/>
            <person name="Silar P."/>
            <person name="Natvig D."/>
            <person name="Lalanne C."/>
            <person name="Gautier V."/>
            <person name="Ament-velasquez S.L."/>
            <person name="Kruys A."/>
            <person name="Hutchinson M.I."/>
            <person name="Powell A.J."/>
            <person name="Barry K."/>
            <person name="Miller A.N."/>
            <person name="Grigoriev I.V."/>
            <person name="Debuchy R."/>
            <person name="Gladieux P."/>
            <person name="Thoren M.H."/>
            <person name="Johannesson H."/>
        </authorList>
    </citation>
    <scope>NUCLEOTIDE SEQUENCE</scope>
    <source>
        <strain evidence="3">CBS 232.78</strain>
    </source>
</reference>
<dbReference type="SUPFAM" id="SSF52540">
    <property type="entry name" value="P-loop containing nucleoside triphosphate hydrolases"/>
    <property type="match status" value="1"/>
</dbReference>
<dbReference type="PANTHER" id="PTHR10039:SF5">
    <property type="entry name" value="NACHT DOMAIN-CONTAINING PROTEIN"/>
    <property type="match status" value="1"/>
</dbReference>
<name>A0AAE0K2X7_9PEZI</name>
<dbReference type="PANTHER" id="PTHR10039">
    <property type="entry name" value="AMELOGENIN"/>
    <property type="match status" value="1"/>
</dbReference>
<feature type="domain" description="Nephrocystin 3-like N-terminal" evidence="2">
    <location>
        <begin position="2"/>
        <end position="100"/>
    </location>
</feature>
<dbReference type="Pfam" id="PF24883">
    <property type="entry name" value="NPHP3_N"/>
    <property type="match status" value="1"/>
</dbReference>
<dbReference type="Proteomes" id="UP001285441">
    <property type="component" value="Unassembled WGS sequence"/>
</dbReference>
<sequence length="291" mass="32661">MQHNIKGLHCSLLYQLLSEECSTHLLDTVSQASSRDSDSDWSLNDVRKILLDSLASLPYTVCIFIDGLDEISPKDGATELLQLVQTMRNLPNTKLCVSSRRQPQLQHHLGQHPMLRLQDLTAKDIFKVSRASLRLPTAGDKDWALVINHIVDKSDGVFLWVRLVLKSVQSGIDNGDTFEEVQSRLDAFPSDLNGLYKDMWQRLNEDQHVYRQSAALYFKLVLTALDECVFAIHQTLSFTELTAAFHDDLLSRDAPPSADVLRQKCEATVTQVGIRCAGLLEAQETGKTLES</sequence>
<evidence type="ECO:0000259" key="2">
    <source>
        <dbReference type="Pfam" id="PF24883"/>
    </source>
</evidence>